<keyword evidence="2" id="KW-1133">Transmembrane helix</keyword>
<organism evidence="3 4">
    <name type="scientific">Nocardioides baekrokdamisoli</name>
    <dbReference type="NCBI Taxonomy" id="1804624"/>
    <lineage>
        <taxon>Bacteria</taxon>
        <taxon>Bacillati</taxon>
        <taxon>Actinomycetota</taxon>
        <taxon>Actinomycetes</taxon>
        <taxon>Propionibacteriales</taxon>
        <taxon>Nocardioidaceae</taxon>
        <taxon>Nocardioides</taxon>
    </lineage>
</organism>
<name>A0A3G9IF61_9ACTN</name>
<evidence type="ECO:0000313" key="4">
    <source>
        <dbReference type="Proteomes" id="UP000271573"/>
    </source>
</evidence>
<protein>
    <recommendedName>
        <fullName evidence="5">Mce-associated membrane protein</fullName>
    </recommendedName>
</protein>
<dbReference type="EMBL" id="AP019307">
    <property type="protein sequence ID" value="BBH16952.1"/>
    <property type="molecule type" value="Genomic_DNA"/>
</dbReference>
<evidence type="ECO:0000313" key="3">
    <source>
        <dbReference type="EMBL" id="BBH16952.1"/>
    </source>
</evidence>
<gene>
    <name evidence="3" type="ORF">Back2_12390</name>
</gene>
<keyword evidence="4" id="KW-1185">Reference proteome</keyword>
<accession>A0A3G9IF61</accession>
<evidence type="ECO:0008006" key="5">
    <source>
        <dbReference type="Google" id="ProtNLM"/>
    </source>
</evidence>
<sequence length="210" mass="21616">MSFGTMEQTAPVNSAAPRNARVRLIVTVGSVLVILASIVAIVLVVAKPAKSDGAALADQRAAASSAANALVQGQYTFDKSMLQGSTMPAFRAKVEAVVTPKYDVTFQLLASKVEAVVQAAGLKSTIAIWSTGVAAISSDRATVLVVGAYTQWLPKTKGGTDYRSAGEVPFRDVLSLVNVNGKWLVDNQAPAEGMPPTAPPAASATSGASK</sequence>
<feature type="compositionally biased region" description="Low complexity" evidence="1">
    <location>
        <begin position="200"/>
        <end position="210"/>
    </location>
</feature>
<dbReference type="Proteomes" id="UP000271573">
    <property type="component" value="Chromosome"/>
</dbReference>
<reference evidence="3 4" key="1">
    <citation type="submission" date="2018-11" db="EMBL/GenBank/DDBJ databases">
        <title>Complete genome sequence of Nocardioides baekrokdamisoli strain KCTC 39748.</title>
        <authorList>
            <person name="Kang S.W."/>
            <person name="Lee K.C."/>
            <person name="Kim K.K."/>
            <person name="Kim J.S."/>
            <person name="Kim D.S."/>
            <person name="Ko S.H."/>
            <person name="Yang S.H."/>
            <person name="Shin Y.K."/>
            <person name="Lee J.S."/>
        </authorList>
    </citation>
    <scope>NUCLEOTIDE SEQUENCE [LARGE SCALE GENOMIC DNA]</scope>
    <source>
        <strain evidence="3 4">KCTC 39748</strain>
    </source>
</reference>
<evidence type="ECO:0000256" key="1">
    <source>
        <dbReference type="SAM" id="MobiDB-lite"/>
    </source>
</evidence>
<keyword evidence="2" id="KW-0472">Membrane</keyword>
<dbReference type="AlphaFoldDB" id="A0A3G9IF61"/>
<evidence type="ECO:0000256" key="2">
    <source>
        <dbReference type="SAM" id="Phobius"/>
    </source>
</evidence>
<dbReference type="KEGG" id="nbe:Back2_12390"/>
<feature type="region of interest" description="Disordered" evidence="1">
    <location>
        <begin position="188"/>
        <end position="210"/>
    </location>
</feature>
<feature type="transmembrane region" description="Helical" evidence="2">
    <location>
        <begin position="20"/>
        <end position="46"/>
    </location>
</feature>
<proteinExistence type="predicted"/>
<keyword evidence="2" id="KW-0812">Transmembrane</keyword>